<dbReference type="InterPro" id="IPR036390">
    <property type="entry name" value="WH_DNA-bd_sf"/>
</dbReference>
<evidence type="ECO:0000256" key="1">
    <source>
        <dbReference type="ARBA" id="ARBA00022603"/>
    </source>
</evidence>
<dbReference type="GO" id="GO:0008168">
    <property type="term" value="F:methyltransferase activity"/>
    <property type="evidence" value="ECO:0007669"/>
    <property type="project" value="UniProtKB-KW"/>
</dbReference>
<dbReference type="CDD" id="cd02440">
    <property type="entry name" value="AdoMet_MTases"/>
    <property type="match status" value="1"/>
</dbReference>
<dbReference type="InterPro" id="IPR012967">
    <property type="entry name" value="COMT_dimerisation"/>
</dbReference>
<keyword evidence="2" id="KW-0808">Transferase</keyword>
<dbReference type="Proteomes" id="UP001169027">
    <property type="component" value="Unassembled WGS sequence"/>
</dbReference>
<comment type="caution">
    <text evidence="6">The sequence shown here is derived from an EMBL/GenBank/DDBJ whole genome shotgun (WGS) entry which is preliminary data.</text>
</comment>
<accession>A0ABT8SHU3</accession>
<dbReference type="InterPro" id="IPR036388">
    <property type="entry name" value="WH-like_DNA-bd_sf"/>
</dbReference>
<evidence type="ECO:0000256" key="2">
    <source>
        <dbReference type="ARBA" id="ARBA00022679"/>
    </source>
</evidence>
<dbReference type="Pfam" id="PF00891">
    <property type="entry name" value="Methyltransf_2"/>
    <property type="match status" value="1"/>
</dbReference>
<evidence type="ECO:0000259" key="5">
    <source>
        <dbReference type="Pfam" id="PF08100"/>
    </source>
</evidence>
<dbReference type="PANTHER" id="PTHR43712:SF2">
    <property type="entry name" value="O-METHYLTRANSFERASE CICE"/>
    <property type="match status" value="1"/>
</dbReference>
<dbReference type="InterPro" id="IPR029063">
    <property type="entry name" value="SAM-dependent_MTases_sf"/>
</dbReference>
<dbReference type="InterPro" id="IPR001077">
    <property type="entry name" value="COMT_C"/>
</dbReference>
<dbReference type="InterPro" id="IPR016461">
    <property type="entry name" value="COMT-like"/>
</dbReference>
<evidence type="ECO:0000259" key="4">
    <source>
        <dbReference type="Pfam" id="PF00891"/>
    </source>
</evidence>
<dbReference type="Pfam" id="PF08100">
    <property type="entry name" value="Dimerisation"/>
    <property type="match status" value="1"/>
</dbReference>
<reference evidence="6" key="1">
    <citation type="submission" date="2023-06" db="EMBL/GenBank/DDBJ databases">
        <authorList>
            <person name="Jiang Y."/>
            <person name="Liu Q."/>
        </authorList>
    </citation>
    <scope>NUCLEOTIDE SEQUENCE</scope>
    <source>
        <strain evidence="6">CGMCC 1.12090</strain>
    </source>
</reference>
<feature type="domain" description="O-methyltransferase C-terminal" evidence="4">
    <location>
        <begin position="114"/>
        <end position="320"/>
    </location>
</feature>
<dbReference type="EMBL" id="JAUKVY010000035">
    <property type="protein sequence ID" value="MDO1537096.1"/>
    <property type="molecule type" value="Genomic_DNA"/>
</dbReference>
<gene>
    <name evidence="6" type="ORF">Q2T77_33000</name>
</gene>
<keyword evidence="7" id="KW-1185">Reference proteome</keyword>
<keyword evidence="1 6" id="KW-0489">Methyltransferase</keyword>
<evidence type="ECO:0000313" key="6">
    <source>
        <dbReference type="EMBL" id="MDO1537096.1"/>
    </source>
</evidence>
<dbReference type="SUPFAM" id="SSF46785">
    <property type="entry name" value="Winged helix' DNA-binding domain"/>
    <property type="match status" value="1"/>
</dbReference>
<name>A0ABT8SHU3_9BURK</name>
<dbReference type="PROSITE" id="PS51683">
    <property type="entry name" value="SAM_OMT_II"/>
    <property type="match status" value="1"/>
</dbReference>
<dbReference type="PANTHER" id="PTHR43712">
    <property type="entry name" value="PUTATIVE (AFU_ORTHOLOGUE AFUA_4G14580)-RELATED"/>
    <property type="match status" value="1"/>
</dbReference>
<dbReference type="GO" id="GO:0032259">
    <property type="term" value="P:methylation"/>
    <property type="evidence" value="ECO:0007669"/>
    <property type="project" value="UniProtKB-KW"/>
</dbReference>
<feature type="domain" description="O-methyltransferase dimerisation" evidence="5">
    <location>
        <begin position="16"/>
        <end position="85"/>
    </location>
</feature>
<sequence>MTHDGTESDREALDLLIRGFQVSRMLRLVADLALADKIPRGGICNVSDLATACSVLPTPLLRVLRALAAFGVFRVGADGSVAHSPRSMLLRMDEPNSLHHGARFWTAPGSWQAWGALDSALAGGDPNQAAWGMGRFQYLREHPAEARTFDAFMANFPDRRHQTLAVSYDFSGAKLIVDIGGGNAEALRQILKRFPGPRGLVFDRDDVVAAIPPDARLDGRIEVRGGSFFDPVPEGADIYLLIRVLHNWSEDDCIRILRNCRNATKPGARLLIVEQIIEPDPALGQPSGYLVDTHMMAMFGAARERTETEFGELLQSAGFALERAIETASPVWIIEAGPR</sequence>
<dbReference type="Gene3D" id="3.40.50.150">
    <property type="entry name" value="Vaccinia Virus protein VP39"/>
    <property type="match status" value="1"/>
</dbReference>
<proteinExistence type="predicted"/>
<keyword evidence="3" id="KW-0949">S-adenosyl-L-methionine</keyword>
<evidence type="ECO:0000256" key="3">
    <source>
        <dbReference type="ARBA" id="ARBA00022691"/>
    </source>
</evidence>
<organism evidence="6 7">
    <name type="scientific">Variovorax ginsengisoli</name>
    <dbReference type="NCBI Taxonomy" id="363844"/>
    <lineage>
        <taxon>Bacteria</taxon>
        <taxon>Pseudomonadati</taxon>
        <taxon>Pseudomonadota</taxon>
        <taxon>Betaproteobacteria</taxon>
        <taxon>Burkholderiales</taxon>
        <taxon>Comamonadaceae</taxon>
        <taxon>Variovorax</taxon>
    </lineage>
</organism>
<dbReference type="Gene3D" id="1.10.10.10">
    <property type="entry name" value="Winged helix-like DNA-binding domain superfamily/Winged helix DNA-binding domain"/>
    <property type="match status" value="1"/>
</dbReference>
<evidence type="ECO:0000313" key="7">
    <source>
        <dbReference type="Proteomes" id="UP001169027"/>
    </source>
</evidence>
<protein>
    <submittedName>
        <fullName evidence="6">Methyltransferase</fullName>
    </submittedName>
</protein>
<dbReference type="PIRSF" id="PIRSF005739">
    <property type="entry name" value="O-mtase"/>
    <property type="match status" value="1"/>
</dbReference>
<dbReference type="RefSeq" id="WP_301815364.1">
    <property type="nucleotide sequence ID" value="NZ_JAUJZH010000035.1"/>
</dbReference>
<dbReference type="SUPFAM" id="SSF53335">
    <property type="entry name" value="S-adenosyl-L-methionine-dependent methyltransferases"/>
    <property type="match status" value="1"/>
</dbReference>